<dbReference type="OrthoDB" id="9895194at2759"/>
<organism evidence="6 7">
    <name type="scientific">Muraenolepis orangiensis</name>
    <name type="common">Patagonian moray cod</name>
    <dbReference type="NCBI Taxonomy" id="630683"/>
    <lineage>
        <taxon>Eukaryota</taxon>
        <taxon>Metazoa</taxon>
        <taxon>Chordata</taxon>
        <taxon>Craniata</taxon>
        <taxon>Vertebrata</taxon>
        <taxon>Euteleostomi</taxon>
        <taxon>Actinopterygii</taxon>
        <taxon>Neopterygii</taxon>
        <taxon>Teleostei</taxon>
        <taxon>Neoteleostei</taxon>
        <taxon>Acanthomorphata</taxon>
        <taxon>Zeiogadaria</taxon>
        <taxon>Gadariae</taxon>
        <taxon>Gadiformes</taxon>
        <taxon>Muraenolepidoidei</taxon>
        <taxon>Muraenolepididae</taxon>
        <taxon>Muraenolepis</taxon>
    </lineage>
</organism>
<protein>
    <submittedName>
        <fullName evidence="6">Uncharacterized protein</fullName>
    </submittedName>
</protein>
<sequence length="109" mass="11972">MSSRLVTSDSMQTSSMETATQQLALHKWFQAEMFSRQQILHSIISDGPRMLEQGQGSSILTVEAGRQLLLSADSRTEVGLQGALTQDGWGQANASQDVHKRELEGRNLA</sequence>
<evidence type="ECO:0000256" key="4">
    <source>
        <dbReference type="ARBA" id="ARBA00023136"/>
    </source>
</evidence>
<evidence type="ECO:0000256" key="2">
    <source>
        <dbReference type="ARBA" id="ARBA00022553"/>
    </source>
</evidence>
<feature type="compositionally biased region" description="Basic and acidic residues" evidence="5">
    <location>
        <begin position="97"/>
        <end position="109"/>
    </location>
</feature>
<keyword evidence="4" id="KW-0472">Membrane</keyword>
<dbReference type="Proteomes" id="UP001148018">
    <property type="component" value="Unassembled WGS sequence"/>
</dbReference>
<dbReference type="PANTHER" id="PTHR14514:SF7">
    <property type="entry name" value="KASH DOMAIN-CONTAINING PROTEIN"/>
    <property type="match status" value="1"/>
</dbReference>
<evidence type="ECO:0000313" key="6">
    <source>
        <dbReference type="EMBL" id="KAJ3591344.1"/>
    </source>
</evidence>
<dbReference type="AlphaFoldDB" id="A0A9Q0DN12"/>
<keyword evidence="3" id="KW-0677">Repeat</keyword>
<dbReference type="PANTHER" id="PTHR14514">
    <property type="entry name" value="PKA ANCHORING PROTEIN"/>
    <property type="match status" value="1"/>
</dbReference>
<comment type="caution">
    <text evidence="6">The sequence shown here is derived from an EMBL/GenBank/DDBJ whole genome shotgun (WGS) entry which is preliminary data.</text>
</comment>
<dbReference type="EMBL" id="JANIIK010000114">
    <property type="protein sequence ID" value="KAJ3591344.1"/>
    <property type="molecule type" value="Genomic_DNA"/>
</dbReference>
<gene>
    <name evidence="6" type="ORF">NHX12_009289</name>
</gene>
<evidence type="ECO:0000256" key="1">
    <source>
        <dbReference type="ARBA" id="ARBA00004308"/>
    </source>
</evidence>
<dbReference type="SUPFAM" id="SSF46966">
    <property type="entry name" value="Spectrin repeat"/>
    <property type="match status" value="1"/>
</dbReference>
<feature type="region of interest" description="Disordered" evidence="5">
    <location>
        <begin position="89"/>
        <end position="109"/>
    </location>
</feature>
<keyword evidence="7" id="KW-1185">Reference proteome</keyword>
<name>A0A9Q0DN12_9TELE</name>
<evidence type="ECO:0000256" key="3">
    <source>
        <dbReference type="ARBA" id="ARBA00022737"/>
    </source>
</evidence>
<keyword evidence="2" id="KW-0597">Phosphoprotein</keyword>
<dbReference type="Gene3D" id="1.20.58.60">
    <property type="match status" value="1"/>
</dbReference>
<comment type="subcellular location">
    <subcellularLocation>
        <location evidence="1">Endomembrane system</location>
    </subcellularLocation>
</comment>
<accession>A0A9Q0DN12</accession>
<evidence type="ECO:0000256" key="5">
    <source>
        <dbReference type="SAM" id="MobiDB-lite"/>
    </source>
</evidence>
<evidence type="ECO:0000313" key="7">
    <source>
        <dbReference type="Proteomes" id="UP001148018"/>
    </source>
</evidence>
<proteinExistence type="predicted"/>
<reference evidence="6" key="1">
    <citation type="submission" date="2022-07" db="EMBL/GenBank/DDBJ databases">
        <title>Chromosome-level genome of Muraenolepis orangiensis.</title>
        <authorList>
            <person name="Kim J."/>
        </authorList>
    </citation>
    <scope>NUCLEOTIDE SEQUENCE</scope>
    <source>
        <strain evidence="6">KU_S4_2022</strain>
        <tissue evidence="6">Muscle</tissue>
    </source>
</reference>